<name>A0A8E2AWH9_9APHY</name>
<sequence length="483" mass="54166">MDIDAEETNLLSRNVGKPTSVPVDDLHPFELEVYAASYSGRCLVDRLTHIISLSPALALPAFQLALQELSKLRDIPLYRAVRTAYEQAAARSDGDLPPIAEVAPLDQKWIDETNTKNQAERQKLEVELKTYLSNMIKESIRMAHRDLGHFYRATGDHSSALKHLTKSREFCTTSQHVLDMCLSVLELLVEHRNYNHIATYIYKAEAALDASASAPPPRTAAQQQPRDKERVAAEREKVQSRLDVASGLAYLGQGNYEKAAQSFLKVGPIKSLSDWSGKLISPSDVAMYGALCALATMSRNAIRAQLLENETFGVYVEQEPYVRDLLENYMANRFKAVLETLERYSTRHLLDYHLYPHVSALTDLIRSRALVLYFTPFSSIKLARMGAAFGWSVEELEHHVVALIQRGEIEARVDRQNKVLVAKETDPRAALFTKAMKAGADMQAANRKLLLRMRLQQADLAVKTPKHFQQPVGPSQEAVELLG</sequence>
<organism evidence="8 9">
    <name type="scientific">Obba rivulosa</name>
    <dbReference type="NCBI Taxonomy" id="1052685"/>
    <lineage>
        <taxon>Eukaryota</taxon>
        <taxon>Fungi</taxon>
        <taxon>Dikarya</taxon>
        <taxon>Basidiomycota</taxon>
        <taxon>Agaricomycotina</taxon>
        <taxon>Agaricomycetes</taxon>
        <taxon>Polyporales</taxon>
        <taxon>Gelatoporiaceae</taxon>
        <taxon>Obba</taxon>
    </lineage>
</organism>
<dbReference type="PROSITE" id="PS50250">
    <property type="entry name" value="PCI"/>
    <property type="match status" value="1"/>
</dbReference>
<evidence type="ECO:0000256" key="6">
    <source>
        <dbReference type="ARBA" id="ARBA00023242"/>
    </source>
</evidence>
<dbReference type="SMART" id="SM00088">
    <property type="entry name" value="PINT"/>
    <property type="match status" value="1"/>
</dbReference>
<keyword evidence="9" id="KW-1185">Reference proteome</keyword>
<feature type="domain" description="PCI" evidence="7">
    <location>
        <begin position="255"/>
        <end position="427"/>
    </location>
</feature>
<comment type="subcellular location">
    <subcellularLocation>
        <location evidence="2">Cytoplasm</location>
    </subcellularLocation>
    <subcellularLocation>
        <location evidence="1">Nucleus</location>
    </subcellularLocation>
</comment>
<keyword evidence="4" id="KW-0963">Cytoplasm</keyword>
<dbReference type="AlphaFoldDB" id="A0A8E2AWH9"/>
<evidence type="ECO:0000256" key="2">
    <source>
        <dbReference type="ARBA" id="ARBA00004496"/>
    </source>
</evidence>
<reference evidence="8 9" key="1">
    <citation type="submission" date="2016-07" db="EMBL/GenBank/DDBJ databases">
        <title>Draft genome of the white-rot fungus Obba rivulosa 3A-2.</title>
        <authorList>
            <consortium name="DOE Joint Genome Institute"/>
            <person name="Miettinen O."/>
            <person name="Riley R."/>
            <person name="Acob R."/>
            <person name="Barry K."/>
            <person name="Cullen D."/>
            <person name="De Vries R."/>
            <person name="Hainaut M."/>
            <person name="Hatakka A."/>
            <person name="Henrissat B."/>
            <person name="Hilden K."/>
            <person name="Kuo R."/>
            <person name="Labutti K."/>
            <person name="Lipzen A."/>
            <person name="Makela M.R."/>
            <person name="Sandor L."/>
            <person name="Spatafora J.W."/>
            <person name="Grigoriev I.V."/>
            <person name="Hibbett D.S."/>
        </authorList>
    </citation>
    <scope>NUCLEOTIDE SEQUENCE [LARGE SCALE GENOMIC DNA]</scope>
    <source>
        <strain evidence="8 9">3A-2</strain>
    </source>
</reference>
<proteinExistence type="inferred from homology"/>
<keyword evidence="5" id="KW-0736">Signalosome</keyword>
<dbReference type="InterPro" id="IPR036390">
    <property type="entry name" value="WH_DNA-bd_sf"/>
</dbReference>
<dbReference type="OrthoDB" id="422427at2759"/>
<dbReference type="Pfam" id="PF10602">
    <property type="entry name" value="RPN7"/>
    <property type="match status" value="1"/>
</dbReference>
<dbReference type="InterPro" id="IPR045135">
    <property type="entry name" value="Rpn7_N"/>
</dbReference>
<dbReference type="GO" id="GO:0008180">
    <property type="term" value="C:COP9 signalosome"/>
    <property type="evidence" value="ECO:0007669"/>
    <property type="project" value="UniProtKB-KW"/>
</dbReference>
<evidence type="ECO:0000313" key="8">
    <source>
        <dbReference type="EMBL" id="OCH90469.1"/>
    </source>
</evidence>
<accession>A0A8E2AWH9</accession>
<dbReference type="PANTHER" id="PTHR14145">
    <property type="entry name" value="26S PROTESOME SUBUNIT 6"/>
    <property type="match status" value="1"/>
</dbReference>
<evidence type="ECO:0000256" key="5">
    <source>
        <dbReference type="ARBA" id="ARBA00022790"/>
    </source>
</evidence>
<evidence type="ECO:0000256" key="4">
    <source>
        <dbReference type="ARBA" id="ARBA00022490"/>
    </source>
</evidence>
<dbReference type="SUPFAM" id="SSF46785">
    <property type="entry name" value="Winged helix' DNA-binding domain"/>
    <property type="match status" value="1"/>
</dbReference>
<evidence type="ECO:0000256" key="1">
    <source>
        <dbReference type="ARBA" id="ARBA00004123"/>
    </source>
</evidence>
<evidence type="ECO:0000259" key="7">
    <source>
        <dbReference type="PROSITE" id="PS50250"/>
    </source>
</evidence>
<dbReference type="Proteomes" id="UP000250043">
    <property type="component" value="Unassembled WGS sequence"/>
</dbReference>
<dbReference type="InterPro" id="IPR019585">
    <property type="entry name" value="Rpn7/CSN1"/>
</dbReference>
<evidence type="ECO:0000256" key="3">
    <source>
        <dbReference type="ARBA" id="ARBA00008793"/>
    </source>
</evidence>
<dbReference type="Gene3D" id="1.25.40.570">
    <property type="match status" value="1"/>
</dbReference>
<dbReference type="Pfam" id="PF01399">
    <property type="entry name" value="PCI"/>
    <property type="match status" value="1"/>
</dbReference>
<dbReference type="EMBL" id="KV722403">
    <property type="protein sequence ID" value="OCH90469.1"/>
    <property type="molecule type" value="Genomic_DNA"/>
</dbReference>
<dbReference type="InterPro" id="IPR000717">
    <property type="entry name" value="PCI_dom"/>
</dbReference>
<protein>
    <submittedName>
        <fullName evidence="8">PCI-domain-containing protein</fullName>
    </submittedName>
</protein>
<comment type="similarity">
    <text evidence="3">Belongs to the CSN1 family.</text>
</comment>
<gene>
    <name evidence="8" type="ORF">OBBRIDRAFT_887651</name>
</gene>
<evidence type="ECO:0000313" key="9">
    <source>
        <dbReference type="Proteomes" id="UP000250043"/>
    </source>
</evidence>
<dbReference type="GO" id="GO:0005737">
    <property type="term" value="C:cytoplasm"/>
    <property type="evidence" value="ECO:0007669"/>
    <property type="project" value="UniProtKB-SubCell"/>
</dbReference>
<dbReference type="PANTHER" id="PTHR14145:SF2">
    <property type="entry name" value="COP9 SIGNALOSOME COMPLEX SUBUNIT 1"/>
    <property type="match status" value="1"/>
</dbReference>
<keyword evidence="6" id="KW-0539">Nucleus</keyword>